<keyword evidence="1" id="KW-0732">Signal</keyword>
<proteinExistence type="predicted"/>
<reference evidence="2" key="2">
    <citation type="journal article" date="2015" name="Data Brief">
        <title>Shoot transcriptome of the giant reed, Arundo donax.</title>
        <authorList>
            <person name="Barrero R.A."/>
            <person name="Guerrero F.D."/>
            <person name="Moolhuijzen P."/>
            <person name="Goolsby J.A."/>
            <person name="Tidwell J."/>
            <person name="Bellgard S.E."/>
            <person name="Bellgard M.I."/>
        </authorList>
    </citation>
    <scope>NUCLEOTIDE SEQUENCE</scope>
    <source>
        <tissue evidence="2">Shoot tissue taken approximately 20 cm above the soil surface</tissue>
    </source>
</reference>
<evidence type="ECO:0000313" key="2">
    <source>
        <dbReference type="EMBL" id="JAD49110.1"/>
    </source>
</evidence>
<feature type="chain" id="PRO_5002042653" evidence="1">
    <location>
        <begin position="31"/>
        <end position="156"/>
    </location>
</feature>
<feature type="signal peptide" evidence="1">
    <location>
        <begin position="1"/>
        <end position="30"/>
    </location>
</feature>
<protein>
    <submittedName>
        <fullName evidence="2">MPK10</fullName>
    </submittedName>
</protein>
<name>A0A0A9AJN6_ARUDO</name>
<dbReference type="AlphaFoldDB" id="A0A0A9AJN6"/>
<sequence>MPRQQRLCRLEILCRCQYLILFYLMGYSLGQPKHETGAPSCSQQHQAWLCCLCKHRPENAVYNPPWPVCPHLQAFDDNHMLVGFVDGEDTLNLSLNHQLFLVPLLAALVELEKPWDHVQKIVFAPKDFCMNYQRLPYPLMRQRDAGPWQELDLSEQ</sequence>
<evidence type="ECO:0000256" key="1">
    <source>
        <dbReference type="SAM" id="SignalP"/>
    </source>
</evidence>
<dbReference type="EMBL" id="GBRH01248785">
    <property type="protein sequence ID" value="JAD49110.1"/>
    <property type="molecule type" value="Transcribed_RNA"/>
</dbReference>
<organism evidence="2">
    <name type="scientific">Arundo donax</name>
    <name type="common">Giant reed</name>
    <name type="synonym">Donax arundinaceus</name>
    <dbReference type="NCBI Taxonomy" id="35708"/>
    <lineage>
        <taxon>Eukaryota</taxon>
        <taxon>Viridiplantae</taxon>
        <taxon>Streptophyta</taxon>
        <taxon>Embryophyta</taxon>
        <taxon>Tracheophyta</taxon>
        <taxon>Spermatophyta</taxon>
        <taxon>Magnoliopsida</taxon>
        <taxon>Liliopsida</taxon>
        <taxon>Poales</taxon>
        <taxon>Poaceae</taxon>
        <taxon>PACMAD clade</taxon>
        <taxon>Arundinoideae</taxon>
        <taxon>Arundineae</taxon>
        <taxon>Arundo</taxon>
    </lineage>
</organism>
<accession>A0A0A9AJN6</accession>
<reference evidence="2" key="1">
    <citation type="submission" date="2014-09" db="EMBL/GenBank/DDBJ databases">
        <authorList>
            <person name="Magalhaes I.L.F."/>
            <person name="Oliveira U."/>
            <person name="Santos F.R."/>
            <person name="Vidigal T.H.D.A."/>
            <person name="Brescovit A.D."/>
            <person name="Santos A.J."/>
        </authorList>
    </citation>
    <scope>NUCLEOTIDE SEQUENCE</scope>
    <source>
        <tissue evidence="2">Shoot tissue taken approximately 20 cm above the soil surface</tissue>
    </source>
</reference>